<dbReference type="Pfam" id="PF02055">
    <property type="entry name" value="Glyco_hydro_30"/>
    <property type="match status" value="1"/>
</dbReference>
<gene>
    <name evidence="8" type="ORF">BcFMB_01265</name>
</gene>
<evidence type="ECO:0008006" key="10">
    <source>
        <dbReference type="Google" id="ProtNLM"/>
    </source>
</evidence>
<dbReference type="GO" id="GO:0016020">
    <property type="term" value="C:membrane"/>
    <property type="evidence" value="ECO:0007669"/>
    <property type="project" value="GOC"/>
</dbReference>
<dbReference type="SUPFAM" id="SSF51445">
    <property type="entry name" value="(Trans)glycosidases"/>
    <property type="match status" value="1"/>
</dbReference>
<evidence type="ECO:0000256" key="5">
    <source>
        <dbReference type="SAM" id="MobiDB-lite"/>
    </source>
</evidence>
<accession>A0A2D3D4E5</accession>
<evidence type="ECO:0000256" key="4">
    <source>
        <dbReference type="RuleBase" id="RU361188"/>
    </source>
</evidence>
<dbReference type="GO" id="GO:0004348">
    <property type="term" value="F:glucosylceramidase activity"/>
    <property type="evidence" value="ECO:0007669"/>
    <property type="project" value="InterPro"/>
</dbReference>
<keyword evidence="2" id="KW-0732">Signal</keyword>
<dbReference type="InterPro" id="IPR017853">
    <property type="entry name" value="GH"/>
</dbReference>
<dbReference type="PANTHER" id="PTHR11069">
    <property type="entry name" value="GLUCOSYLCERAMIDASE"/>
    <property type="match status" value="1"/>
</dbReference>
<dbReference type="KEGG" id="bcho:BcFMB_01265"/>
<name>A0A2D3D4E5_9BIFI</name>
<evidence type="ECO:0000256" key="2">
    <source>
        <dbReference type="ARBA" id="ARBA00022729"/>
    </source>
</evidence>
<organism evidence="8 9">
    <name type="scientific">Bifidobacterium choerinum</name>
    <dbReference type="NCBI Taxonomy" id="35760"/>
    <lineage>
        <taxon>Bacteria</taxon>
        <taxon>Bacillati</taxon>
        <taxon>Actinomycetota</taxon>
        <taxon>Actinomycetes</taxon>
        <taxon>Bifidobacteriales</taxon>
        <taxon>Bifidobacteriaceae</taxon>
        <taxon>Bifidobacterium</taxon>
    </lineage>
</organism>
<reference evidence="8 9" key="1">
    <citation type="submission" date="2016-11" db="EMBL/GenBank/DDBJ databases">
        <title>complete genome sequence of Bifidobacterium choerinum strain FMB-1.</title>
        <authorList>
            <person name="Park C.-S."/>
            <person name="Jung D.-H."/>
            <person name="Choi D.-S."/>
        </authorList>
    </citation>
    <scope>NUCLEOTIDE SEQUENCE [LARGE SCALE GENOMIC DNA]</scope>
    <source>
        <strain evidence="8 9">FMB-1</strain>
    </source>
</reference>
<dbReference type="Pfam" id="PF17189">
    <property type="entry name" value="Glyco_hydro_30C"/>
    <property type="match status" value="1"/>
</dbReference>
<feature type="domain" description="Glycosyl hydrolase family 30 beta sandwich" evidence="7">
    <location>
        <begin position="444"/>
        <end position="490"/>
    </location>
</feature>
<keyword evidence="3 4" id="KW-0378">Hydrolase</keyword>
<dbReference type="AlphaFoldDB" id="A0A2D3D4E5"/>
<dbReference type="InterPro" id="IPR013780">
    <property type="entry name" value="Glyco_hydro_b"/>
</dbReference>
<dbReference type="GO" id="GO:0006680">
    <property type="term" value="P:glucosylceramide catabolic process"/>
    <property type="evidence" value="ECO:0007669"/>
    <property type="project" value="TreeGrafter"/>
</dbReference>
<feature type="compositionally biased region" description="Basic and acidic residues" evidence="5">
    <location>
        <begin position="35"/>
        <end position="56"/>
    </location>
</feature>
<dbReference type="EMBL" id="CP018044">
    <property type="protein sequence ID" value="ATU19790.1"/>
    <property type="molecule type" value="Genomic_DNA"/>
</dbReference>
<sequence>MLMRMFTSYANADDTVLAAALRELPPTEFLLSDASDGRVGGDGHDSRGGHDDHEETQPMPTLTIFPSRPRQRIDGFGASLTQASAALLARLPASVRRAVMTELFSVDDGIGISMLRQPIGPSDHVTRPYRFTRHRADPRLGSLDFSPETRMIIPWLKAAQSIRMASDPSAAPLAIIVSPWSAPAWMKTNRSVLGRRPIMQLTGYLRPRMYAVYAEYLARFIGHYRDAGLHVFGVTPTNEPDYPQSRWPSMAMTPAQQARFIADFLAPRLHAHGLDDVRIICWDHNYSTDHYPDGRFVRELYAWPCALRAVAGSAWHYYGGASRTMSDIHRIWPDKGIWVTEASGGDWGPRNWDAALVGTSARVIAMLNNWAQSVVLWNIALDERGGPDYYYLRHDHRHSQNRGLLTIDMRNHAITRNADYYILAHCAKFMQPSSFVLEHRLAHADGLHAAAFRTADGAIAAVVTNERTTPTPLRIGTSTVQLPPRSLTTLTGLQPAIRTP</sequence>
<dbReference type="InterPro" id="IPR033453">
    <property type="entry name" value="Glyco_hydro_30_TIM-barrel"/>
</dbReference>
<dbReference type="Proteomes" id="UP000229907">
    <property type="component" value="Chromosome"/>
</dbReference>
<feature type="region of interest" description="Disordered" evidence="5">
    <location>
        <begin position="31"/>
        <end position="61"/>
    </location>
</feature>
<protein>
    <recommendedName>
        <fullName evidence="10">Glucan endo-1,6-beta-glucosidase</fullName>
    </recommendedName>
</protein>
<dbReference type="PANTHER" id="PTHR11069:SF23">
    <property type="entry name" value="LYSOSOMAL ACID GLUCOSYLCERAMIDASE"/>
    <property type="match status" value="1"/>
</dbReference>
<dbReference type="Gene3D" id="3.20.20.80">
    <property type="entry name" value="Glycosidases"/>
    <property type="match status" value="1"/>
</dbReference>
<evidence type="ECO:0000256" key="1">
    <source>
        <dbReference type="ARBA" id="ARBA00005382"/>
    </source>
</evidence>
<proteinExistence type="inferred from homology"/>
<comment type="similarity">
    <text evidence="1 4">Belongs to the glycosyl hydrolase 30 family.</text>
</comment>
<evidence type="ECO:0000259" key="6">
    <source>
        <dbReference type="Pfam" id="PF02055"/>
    </source>
</evidence>
<dbReference type="InterPro" id="IPR001139">
    <property type="entry name" value="Glyco_hydro_30"/>
</dbReference>
<feature type="domain" description="Glycosyl hydrolase family 30 TIM-barrel" evidence="6">
    <location>
        <begin position="73"/>
        <end position="391"/>
    </location>
</feature>
<evidence type="ECO:0000313" key="9">
    <source>
        <dbReference type="Proteomes" id="UP000229907"/>
    </source>
</evidence>
<evidence type="ECO:0000259" key="7">
    <source>
        <dbReference type="Pfam" id="PF17189"/>
    </source>
</evidence>
<keyword evidence="4" id="KW-0326">Glycosidase</keyword>
<evidence type="ECO:0000256" key="3">
    <source>
        <dbReference type="ARBA" id="ARBA00022801"/>
    </source>
</evidence>
<dbReference type="InterPro" id="IPR033452">
    <property type="entry name" value="GH30_C"/>
</dbReference>
<evidence type="ECO:0000313" key="8">
    <source>
        <dbReference type="EMBL" id="ATU19790.1"/>
    </source>
</evidence>
<dbReference type="Gene3D" id="2.60.40.1180">
    <property type="entry name" value="Golgi alpha-mannosidase II"/>
    <property type="match status" value="1"/>
</dbReference>